<dbReference type="Gramene" id="mRNA:HanXRQr2_Chr01g0007291">
    <property type="protein sequence ID" value="mRNA:HanXRQr2_Chr01g0007291"/>
    <property type="gene ID" value="HanXRQr2_Chr01g0007291"/>
</dbReference>
<dbReference type="Pfam" id="PF00365">
    <property type="entry name" value="PFK"/>
    <property type="match status" value="1"/>
</dbReference>
<reference evidence="10" key="1">
    <citation type="journal article" date="2017" name="Nature">
        <title>The sunflower genome provides insights into oil metabolism, flowering and Asterid evolution.</title>
        <authorList>
            <person name="Badouin H."/>
            <person name="Gouzy J."/>
            <person name="Grassa C.J."/>
            <person name="Murat F."/>
            <person name="Staton S.E."/>
            <person name="Cottret L."/>
            <person name="Lelandais-Briere C."/>
            <person name="Owens G.L."/>
            <person name="Carrere S."/>
            <person name="Mayjonade B."/>
            <person name="Legrand L."/>
            <person name="Gill N."/>
            <person name="Kane N.C."/>
            <person name="Bowers J.E."/>
            <person name="Hubner S."/>
            <person name="Bellec A."/>
            <person name="Berard A."/>
            <person name="Berges H."/>
            <person name="Blanchet N."/>
            <person name="Boniface M.C."/>
            <person name="Brunel D."/>
            <person name="Catrice O."/>
            <person name="Chaidir N."/>
            <person name="Claudel C."/>
            <person name="Donnadieu C."/>
            <person name="Faraut T."/>
            <person name="Fievet G."/>
            <person name="Helmstetter N."/>
            <person name="King M."/>
            <person name="Knapp S.J."/>
            <person name="Lai Z."/>
            <person name="Le Paslier M.C."/>
            <person name="Lippi Y."/>
            <person name="Lorenzon L."/>
            <person name="Mandel J.R."/>
            <person name="Marage G."/>
            <person name="Marchand G."/>
            <person name="Marquand E."/>
            <person name="Bret-Mestries E."/>
            <person name="Morien E."/>
            <person name="Nambeesan S."/>
            <person name="Nguyen T."/>
            <person name="Pegot-Espagnet P."/>
            <person name="Pouilly N."/>
            <person name="Raftis F."/>
            <person name="Sallet E."/>
            <person name="Schiex T."/>
            <person name="Thomas J."/>
            <person name="Vandecasteele C."/>
            <person name="Vares D."/>
            <person name="Vear F."/>
            <person name="Vautrin S."/>
            <person name="Crespi M."/>
            <person name="Mangin B."/>
            <person name="Burke J.M."/>
            <person name="Salse J."/>
            <person name="Munos S."/>
            <person name="Vincourt P."/>
            <person name="Rieseberg L.H."/>
            <person name="Langlade N.B."/>
        </authorList>
    </citation>
    <scope>NUCLEOTIDE SEQUENCE</scope>
    <source>
        <tissue evidence="10">Leaves</tissue>
    </source>
</reference>
<dbReference type="InterPro" id="IPR000023">
    <property type="entry name" value="Phosphofructokinase_dom"/>
</dbReference>
<keyword evidence="5" id="KW-0460">Magnesium</keyword>
<dbReference type="SUPFAM" id="SSF53784">
    <property type="entry name" value="Phosphofructokinase"/>
    <property type="match status" value="1"/>
</dbReference>
<evidence type="ECO:0000256" key="1">
    <source>
        <dbReference type="ARBA" id="ARBA00022490"/>
    </source>
</evidence>
<dbReference type="Pfam" id="PF14303">
    <property type="entry name" value="NAM-associated"/>
    <property type="match status" value="1"/>
</dbReference>
<evidence type="ECO:0000259" key="9">
    <source>
        <dbReference type="Pfam" id="PF14303"/>
    </source>
</evidence>
<feature type="domain" description="Phosphofructokinase" evidence="8">
    <location>
        <begin position="341"/>
        <end position="497"/>
    </location>
</feature>
<feature type="domain" description="No apical meristem-associated C-terminal" evidence="9">
    <location>
        <begin position="174"/>
        <end position="339"/>
    </location>
</feature>
<organism evidence="10 11">
    <name type="scientific">Helianthus annuus</name>
    <name type="common">Common sunflower</name>
    <dbReference type="NCBI Taxonomy" id="4232"/>
    <lineage>
        <taxon>Eukaryota</taxon>
        <taxon>Viridiplantae</taxon>
        <taxon>Streptophyta</taxon>
        <taxon>Embryophyta</taxon>
        <taxon>Tracheophyta</taxon>
        <taxon>Spermatophyta</taxon>
        <taxon>Magnoliopsida</taxon>
        <taxon>eudicotyledons</taxon>
        <taxon>Gunneridae</taxon>
        <taxon>Pentapetalae</taxon>
        <taxon>asterids</taxon>
        <taxon>campanulids</taxon>
        <taxon>Asterales</taxon>
        <taxon>Asteraceae</taxon>
        <taxon>Asteroideae</taxon>
        <taxon>Heliantheae alliance</taxon>
        <taxon>Heliantheae</taxon>
        <taxon>Helianthus</taxon>
    </lineage>
</organism>
<keyword evidence="2 10" id="KW-0808">Transferase</keyword>
<evidence type="ECO:0000259" key="8">
    <source>
        <dbReference type="Pfam" id="PF00365"/>
    </source>
</evidence>
<keyword evidence="3" id="KW-0479">Metal-binding</keyword>
<keyword evidence="11" id="KW-1185">Reference proteome</keyword>
<protein>
    <submittedName>
        <fullName evidence="10">Diphosphate--fructose-6-phosphate 1-phosphotransferase</fullName>
        <ecNumber evidence="10">2.7.1.90</ecNumber>
    </submittedName>
</protein>
<dbReference type="InterPro" id="IPR035966">
    <property type="entry name" value="PKF_sf"/>
</dbReference>
<dbReference type="Proteomes" id="UP000215914">
    <property type="component" value="Unassembled WGS sequence"/>
</dbReference>
<dbReference type="GO" id="GO:0003872">
    <property type="term" value="F:6-phosphofructokinase activity"/>
    <property type="evidence" value="ECO:0007669"/>
    <property type="project" value="InterPro"/>
</dbReference>
<dbReference type="Gene3D" id="3.40.50.460">
    <property type="entry name" value="Phosphofructokinase domain"/>
    <property type="match status" value="3"/>
</dbReference>
<gene>
    <name evidence="10" type="ORF">HanXRQr2_Chr01g0007291</name>
</gene>
<dbReference type="EC" id="2.7.1.90" evidence="10"/>
<proteinExistence type="predicted"/>
<dbReference type="PANTHER" id="PTHR43650:SF1">
    <property type="entry name" value="PYROPHOSPHATE--FRUCTOSE 6-PHOSPHATE 1-PHOSPHOTRANSFERASE SUBUNIT BETA 2"/>
    <property type="match status" value="1"/>
</dbReference>
<evidence type="ECO:0000256" key="2">
    <source>
        <dbReference type="ARBA" id="ARBA00022679"/>
    </source>
</evidence>
<sequence length="695" mass="78372">MMRGAWNFPPQPIPTPPVQPQPIPTPPVQSEPEDDVEIVPETQPPKGKGKRNKGKQVAGDEASKPKAIKWSPIEEEALAKAFIGTSDNPVKGNNQPGDGFWSKVLTKFLAMMDQGPYRDIDSVSSKWRKLNTTVNRFCAEYNKLYTSDRRSGWNDEDVFKMALEKYKQNHGSNFPHVRAWMVLKDDPKWSPIPNEVAMAKRQKTSETGSLSAGGSDARCHINLNDDADYDEDEYNVREPDRPPGRDKTKKERAKGKGKETVDPNMVEFMEHLKVYNDISAQKSKTKERAVEEKSRASDEKLKEKVRLSNEKIRISDEKIRLKEWEIMMINVENEPEPRRSMSKKLKTRVIGCPKTIDGDLKCKEVPTSFGFDTACKIYAEQIGNVMVDARSTGKYYHFVRLMGRAASHITLECALQTHPNITLIGEEVASKKLTLKDVTDYIADVICKCADRGYNYGVILIPEGLIDFIPEVQQLIAELNEILARETVDDNGLWKQKLTPQSLQLFEILPYAIQDQLMLERDPHGNVQVAKIETEKMLIQMVESELEKRKQVGQYTYQFKGQSHFFGYEGRCGLPSNFDSSYCYALGYCAGALLESGKSGLISSVGNLAAPVEEWTVGGTALTSLMDVERRHGKFKPVIKKAMVELDGAPFKKFASKREEWALQNRYISPGPIQFVGVEADRANHTLLLELGVEA</sequence>
<evidence type="ECO:0000313" key="11">
    <source>
        <dbReference type="Proteomes" id="UP000215914"/>
    </source>
</evidence>
<dbReference type="GO" id="GO:0046872">
    <property type="term" value="F:metal ion binding"/>
    <property type="evidence" value="ECO:0007669"/>
    <property type="project" value="UniProtKB-KW"/>
</dbReference>
<evidence type="ECO:0000313" key="10">
    <source>
        <dbReference type="EMBL" id="KAF5820886.1"/>
    </source>
</evidence>
<dbReference type="NCBIfam" id="NF005482">
    <property type="entry name" value="PRK07085.1"/>
    <property type="match status" value="1"/>
</dbReference>
<evidence type="ECO:0000256" key="3">
    <source>
        <dbReference type="ARBA" id="ARBA00022723"/>
    </source>
</evidence>
<dbReference type="PANTHER" id="PTHR43650">
    <property type="entry name" value="PYROPHOSPHATE--FRUCTOSE 6-PHOSPHATE 1-PHOSPHOTRANSFERASE"/>
    <property type="match status" value="1"/>
</dbReference>
<evidence type="ECO:0000256" key="5">
    <source>
        <dbReference type="ARBA" id="ARBA00022842"/>
    </source>
</evidence>
<dbReference type="AlphaFoldDB" id="A0A9K3JSB5"/>
<keyword evidence="4" id="KW-0418">Kinase</keyword>
<dbReference type="EMBL" id="MNCJ02000316">
    <property type="protein sequence ID" value="KAF5820886.1"/>
    <property type="molecule type" value="Genomic_DNA"/>
</dbReference>
<keyword evidence="6" id="KW-0324">Glycolysis</keyword>
<name>A0A9K3JSB5_HELAN</name>
<dbReference type="InterPro" id="IPR029466">
    <property type="entry name" value="NAM-associated_C"/>
</dbReference>
<feature type="compositionally biased region" description="Basic and acidic residues" evidence="7">
    <location>
        <begin position="234"/>
        <end position="259"/>
    </location>
</feature>
<feature type="region of interest" description="Disordered" evidence="7">
    <location>
        <begin position="1"/>
        <end position="66"/>
    </location>
</feature>
<evidence type="ECO:0000256" key="7">
    <source>
        <dbReference type="SAM" id="MobiDB-lite"/>
    </source>
</evidence>
<feature type="region of interest" description="Disordered" evidence="7">
    <location>
        <begin position="200"/>
        <end position="259"/>
    </location>
</feature>
<evidence type="ECO:0000256" key="6">
    <source>
        <dbReference type="ARBA" id="ARBA00023152"/>
    </source>
</evidence>
<keyword evidence="1" id="KW-0963">Cytoplasm</keyword>
<accession>A0A9K3JSB5</accession>
<evidence type="ECO:0000256" key="4">
    <source>
        <dbReference type="ARBA" id="ARBA00022777"/>
    </source>
</evidence>
<comment type="caution">
    <text evidence="10">The sequence shown here is derived from an EMBL/GenBank/DDBJ whole genome shotgun (WGS) entry which is preliminary data.</text>
</comment>
<feature type="compositionally biased region" description="Pro residues" evidence="7">
    <location>
        <begin position="9"/>
        <end position="29"/>
    </location>
</feature>
<dbReference type="GO" id="GO:0047334">
    <property type="term" value="F:diphosphate-fructose-6-phosphate 1-phosphotransferase activity"/>
    <property type="evidence" value="ECO:0007669"/>
    <property type="project" value="UniProtKB-EC"/>
</dbReference>
<reference evidence="10" key="2">
    <citation type="submission" date="2020-06" db="EMBL/GenBank/DDBJ databases">
        <title>Helianthus annuus Genome sequencing and assembly Release 2.</title>
        <authorList>
            <person name="Gouzy J."/>
            <person name="Langlade N."/>
            <person name="Munos S."/>
        </authorList>
    </citation>
    <scope>NUCLEOTIDE SEQUENCE</scope>
    <source>
        <tissue evidence="10">Leaves</tissue>
    </source>
</reference>